<feature type="region of interest" description="Disordered" evidence="9">
    <location>
        <begin position="431"/>
        <end position="466"/>
    </location>
</feature>
<dbReference type="EMBL" id="KC920801">
    <property type="protein sequence ID" value="AGY29606.1"/>
    <property type="molecule type" value="mRNA"/>
</dbReference>
<feature type="domain" description="Ig-like" evidence="11">
    <location>
        <begin position="455"/>
        <end position="552"/>
    </location>
</feature>
<dbReference type="PANTHER" id="PTHR23411">
    <property type="entry name" value="TAPASIN"/>
    <property type="match status" value="1"/>
</dbReference>
<reference evidence="12" key="1">
    <citation type="journal article" date="2013" name="J. Immunol.">
        <title>Shark IgW C region diversification through RNA processing and isotype switching.</title>
        <authorList>
            <person name="Zhang C."/>
            <person name="Du Pasquier L."/>
            <person name="Hsu E."/>
        </authorList>
    </citation>
    <scope>NUCLEOTIDE SEQUENCE</scope>
</reference>
<feature type="signal peptide" evidence="10">
    <location>
        <begin position="1"/>
        <end position="19"/>
    </location>
</feature>
<keyword evidence="3" id="KW-0391">Immunity</keyword>
<dbReference type="PROSITE" id="PS50835">
    <property type="entry name" value="IG_LIKE"/>
    <property type="match status" value="9"/>
</dbReference>
<feature type="domain" description="Ig-like" evidence="11">
    <location>
        <begin position="5"/>
        <end position="112"/>
    </location>
</feature>
<proteinExistence type="evidence at transcript level"/>
<evidence type="ECO:0000256" key="6">
    <source>
        <dbReference type="ARBA" id="ARBA00023180"/>
    </source>
</evidence>
<keyword evidence="2" id="KW-0964">Secreted</keyword>
<dbReference type="FunFam" id="2.60.40.10:FF:000463">
    <property type="entry name" value="Immunoglobulin heavy constant gamma 1"/>
    <property type="match status" value="3"/>
</dbReference>
<feature type="domain" description="Ig-like" evidence="11">
    <location>
        <begin position="141"/>
        <end position="237"/>
    </location>
</feature>
<dbReference type="InterPro" id="IPR003006">
    <property type="entry name" value="Ig/MHC_CS"/>
</dbReference>
<keyword evidence="7" id="KW-0393">Immunoglobulin domain</keyword>
<dbReference type="FunFam" id="2.60.40.10:FF:000283">
    <property type="entry name" value="Immunoglobulin kappa constant"/>
    <property type="match status" value="1"/>
</dbReference>
<name>U5NFT4_GINCI</name>
<feature type="domain" description="Ig-like" evidence="11">
    <location>
        <begin position="357"/>
        <end position="447"/>
    </location>
</feature>
<dbReference type="GO" id="GO:0019814">
    <property type="term" value="C:immunoglobulin complex"/>
    <property type="evidence" value="ECO:0007669"/>
    <property type="project" value="UniProtKB-KW"/>
</dbReference>
<keyword evidence="8" id="KW-1280">Immunoglobulin</keyword>
<feature type="compositionally biased region" description="Low complexity" evidence="9">
    <location>
        <begin position="639"/>
        <end position="649"/>
    </location>
</feature>
<dbReference type="GO" id="GO:0005576">
    <property type="term" value="C:extracellular region"/>
    <property type="evidence" value="ECO:0007669"/>
    <property type="project" value="UniProtKB-SubCell"/>
</dbReference>
<sequence>MGIAPNLCVFLLCLTGVRSDIVLSQPKSVEKKPGASHRLACTVSGFSLSSYTMCWVRQVPGKGLEWLLSYYSESNKNYAPGVQDRFTASKGSDAFYLQMTDLRVDDTAMYYCARYNWVAGYGRYWGSGTFLEVTSDVQIKPSVYLSSTSCDTSSNQDEISLLCLVKDFQPRNIQQTWSTGNKEITTGFNKYPAILGQDMKYTMSSVLSVSASDWNANKVYHCEAGYKANEMVESVITKPSPPRQPQSPHVFSVVPSWEMVYNQTTAALGCILSGFYPDSVQVSWLKAGVPISQSGAKLPSTKGKGDTFETVSYLTVQMADWKKGDEYTCAVSHKPTSFSTRINMKYREEVSVFLQNPSIKELWINKTATLVCTAVCSDPSQVWITWKVNGRQRSKGVTAQPQREEGTQHIVISLLRTTAEEWESGVEFVCSAQSGPSSSPVSKRTRSARVPPKSPEVRLLPPPAQETKNQSRVTLECVITGFYPDLIQVSWEMDSSLISSNTRAGLTALEQTGTFSVRHYLTVSTEEWRKGSVFTCAVSHPPSKFTSRKEVKNVQEVSVFLQNPLVKELWINKTATLVCTTVCSDPSQVWITWKVNGRQRSNGVTAQPQREEGTQYIVISQLQTTAEEWESGVEFVCSAQSGSSSSPVSKRTRSARVPPKSPEVRLLPPPAQETKNQSRVTLECVITGFYPDLIQVSWEKDSSLISSNTRAGLTALEQTGTFSVRHYLTVSTEEWRKGSVFTCAVSHSPSKFTSRKEVKNVQDECLDTGISVTLSKPPFEEIWRNRTATILCEVLHRDLEGVRVTWKVDGIMRQDGVKTQGPKKSGHKEIIFSRLTVPAAEWESGVEYMCLVEDENLPTPEKRFISKAQVEVKTHPQVYLLPPSPDEMETGHTATLVCLVTGFSPADIDLAWMANDTLLKTGFIHQPVTEDGRGGWNSGSRLTVSAEQWDSGTTYSCVVGHESLTTNVFRSINKSHSKPNLVNVSLVLTESFKSCS</sequence>
<feature type="domain" description="Ig-like" evidence="11">
    <location>
        <begin position="662"/>
        <end position="759"/>
    </location>
</feature>
<dbReference type="PROSITE" id="PS00290">
    <property type="entry name" value="IG_MHC"/>
    <property type="match status" value="1"/>
</dbReference>
<dbReference type="SUPFAM" id="SSF48726">
    <property type="entry name" value="Immunoglobulin"/>
    <property type="match status" value="9"/>
</dbReference>
<dbReference type="InterPro" id="IPR003597">
    <property type="entry name" value="Ig_C1-set"/>
</dbReference>
<dbReference type="SMART" id="SM00407">
    <property type="entry name" value="IGc1"/>
    <property type="match status" value="8"/>
</dbReference>
<dbReference type="InterPro" id="IPR036179">
    <property type="entry name" value="Ig-like_dom_sf"/>
</dbReference>
<keyword evidence="4" id="KW-1064">Adaptive immunity</keyword>
<evidence type="ECO:0000256" key="4">
    <source>
        <dbReference type="ARBA" id="ARBA00023130"/>
    </source>
</evidence>
<feature type="domain" description="Ig-like" evidence="11">
    <location>
        <begin position="248"/>
        <end position="351"/>
    </location>
</feature>
<dbReference type="AlphaFoldDB" id="U5NFT4"/>
<dbReference type="InterPro" id="IPR007110">
    <property type="entry name" value="Ig-like_dom"/>
</dbReference>
<evidence type="ECO:0000256" key="9">
    <source>
        <dbReference type="SAM" id="MobiDB-lite"/>
    </source>
</evidence>
<dbReference type="InterPro" id="IPR013783">
    <property type="entry name" value="Ig-like_fold"/>
</dbReference>
<evidence type="ECO:0000259" key="11">
    <source>
        <dbReference type="PROSITE" id="PS50835"/>
    </source>
</evidence>
<organism evidence="12">
    <name type="scientific">Ginglymostoma cirratum</name>
    <name type="common">Nurse shark</name>
    <name type="synonym">Squalus cirratus</name>
    <dbReference type="NCBI Taxonomy" id="7801"/>
    <lineage>
        <taxon>Eukaryota</taxon>
        <taxon>Metazoa</taxon>
        <taxon>Chordata</taxon>
        <taxon>Craniata</taxon>
        <taxon>Vertebrata</taxon>
        <taxon>Chondrichthyes</taxon>
        <taxon>Elasmobranchii</taxon>
        <taxon>Galeomorphii</taxon>
        <taxon>Galeoidea</taxon>
        <taxon>Orectolobiformes</taxon>
        <taxon>Ginglymostomatidae</taxon>
        <taxon>Ginglymostoma</taxon>
    </lineage>
</organism>
<feature type="domain" description="Ig-like" evidence="11">
    <location>
        <begin position="876"/>
        <end position="973"/>
    </location>
</feature>
<dbReference type="FunFam" id="2.60.40.10:FF:001594">
    <property type="entry name" value="Immunoglobulin heavy variable 9-4"/>
    <property type="match status" value="1"/>
</dbReference>
<feature type="compositionally biased region" description="Low complexity" evidence="9">
    <location>
        <begin position="431"/>
        <end position="442"/>
    </location>
</feature>
<dbReference type="GO" id="GO:0002250">
    <property type="term" value="P:adaptive immune response"/>
    <property type="evidence" value="ECO:0007669"/>
    <property type="project" value="UniProtKB-KW"/>
</dbReference>
<feature type="domain" description="Ig-like" evidence="11">
    <location>
        <begin position="785"/>
        <end position="866"/>
    </location>
</feature>
<evidence type="ECO:0000256" key="5">
    <source>
        <dbReference type="ARBA" id="ARBA00023157"/>
    </source>
</evidence>
<accession>U5NFT4</accession>
<dbReference type="SMART" id="SM00409">
    <property type="entry name" value="IG"/>
    <property type="match status" value="8"/>
</dbReference>
<dbReference type="CDD" id="cd00098">
    <property type="entry name" value="IgC1"/>
    <property type="match status" value="3"/>
</dbReference>
<keyword evidence="10" id="KW-0732">Signal</keyword>
<dbReference type="InterPro" id="IPR013106">
    <property type="entry name" value="Ig_V-set"/>
</dbReference>
<comment type="subcellular location">
    <subcellularLocation>
        <location evidence="1">Secreted</location>
    </subcellularLocation>
</comment>
<evidence type="ECO:0000313" key="12">
    <source>
        <dbReference type="EMBL" id="AGY29606.1"/>
    </source>
</evidence>
<feature type="chain" id="PRO_5004662933" evidence="10">
    <location>
        <begin position="20"/>
        <end position="996"/>
    </location>
</feature>
<feature type="region of interest" description="Disordered" evidence="9">
    <location>
        <begin position="639"/>
        <end position="674"/>
    </location>
</feature>
<dbReference type="SMART" id="SM00406">
    <property type="entry name" value="IGv"/>
    <property type="match status" value="1"/>
</dbReference>
<evidence type="ECO:0000256" key="10">
    <source>
        <dbReference type="SAM" id="SignalP"/>
    </source>
</evidence>
<dbReference type="Pfam" id="PF07686">
    <property type="entry name" value="V-set"/>
    <property type="match status" value="1"/>
</dbReference>
<evidence type="ECO:0000256" key="1">
    <source>
        <dbReference type="ARBA" id="ARBA00004613"/>
    </source>
</evidence>
<evidence type="ECO:0000256" key="8">
    <source>
        <dbReference type="ARBA" id="ARBA00043265"/>
    </source>
</evidence>
<feature type="domain" description="Ig-like" evidence="11">
    <location>
        <begin position="572"/>
        <end position="654"/>
    </location>
</feature>
<evidence type="ECO:0000256" key="7">
    <source>
        <dbReference type="ARBA" id="ARBA00023319"/>
    </source>
</evidence>
<dbReference type="Gene3D" id="2.60.40.10">
    <property type="entry name" value="Immunoglobulins"/>
    <property type="match status" value="9"/>
</dbReference>
<keyword evidence="5" id="KW-1015">Disulfide bond</keyword>
<protein>
    <submittedName>
        <fullName evidence="12">Secreted IgW heavy chain</fullName>
    </submittedName>
</protein>
<evidence type="ECO:0000256" key="2">
    <source>
        <dbReference type="ARBA" id="ARBA00022525"/>
    </source>
</evidence>
<evidence type="ECO:0000256" key="3">
    <source>
        <dbReference type="ARBA" id="ARBA00022859"/>
    </source>
</evidence>
<keyword evidence="6" id="KW-0325">Glycoprotein</keyword>
<dbReference type="Pfam" id="PF07654">
    <property type="entry name" value="C1-set"/>
    <property type="match status" value="8"/>
</dbReference>
<dbReference type="InterPro" id="IPR003599">
    <property type="entry name" value="Ig_sub"/>
</dbReference>
<dbReference type="InterPro" id="IPR050380">
    <property type="entry name" value="Immune_Resp_Modulators"/>
</dbReference>